<comment type="subunit">
    <text evidence="8">Interacts with G-actin; ADP-actin form.</text>
</comment>
<dbReference type="GO" id="GO:0005938">
    <property type="term" value="C:cell cortex"/>
    <property type="evidence" value="ECO:0007669"/>
    <property type="project" value="UniProtKB-SubCell"/>
</dbReference>
<evidence type="ECO:0000256" key="1">
    <source>
        <dbReference type="ARBA" id="ARBA00004245"/>
    </source>
</evidence>
<evidence type="ECO:0000313" key="14">
    <source>
        <dbReference type="EMBL" id="QUC19224.1"/>
    </source>
</evidence>
<dbReference type="GO" id="GO:0005884">
    <property type="term" value="C:actin filament"/>
    <property type="evidence" value="ECO:0007669"/>
    <property type="project" value="TreeGrafter"/>
</dbReference>
<evidence type="ECO:0000256" key="8">
    <source>
        <dbReference type="ARBA" id="ARBA00038532"/>
    </source>
</evidence>
<evidence type="ECO:0000256" key="10">
    <source>
        <dbReference type="ARBA" id="ARBA00069496"/>
    </source>
</evidence>
<organism evidence="13 16">
    <name type="scientific">Ustilaginoidea virens</name>
    <name type="common">Rice false smut fungus</name>
    <name type="synonym">Villosiclava virens</name>
    <dbReference type="NCBI Taxonomy" id="1159556"/>
    <lineage>
        <taxon>Eukaryota</taxon>
        <taxon>Fungi</taxon>
        <taxon>Dikarya</taxon>
        <taxon>Ascomycota</taxon>
        <taxon>Pezizomycotina</taxon>
        <taxon>Sordariomycetes</taxon>
        <taxon>Hypocreomycetidae</taxon>
        <taxon>Hypocreales</taxon>
        <taxon>Clavicipitaceae</taxon>
        <taxon>Ustilaginoidea</taxon>
    </lineage>
</organism>
<dbReference type="CDD" id="cd11285">
    <property type="entry name" value="ADF_Twf-N_like"/>
    <property type="match status" value="1"/>
</dbReference>
<evidence type="ECO:0000256" key="11">
    <source>
        <dbReference type="SAM" id="MobiDB-lite"/>
    </source>
</evidence>
<reference evidence="13" key="1">
    <citation type="journal article" date="2016" name="Genome Announc.">
        <title>Genome Sequence of Ustilaginoidea virens IPU010, a Rice Pathogenic Fungus Causing False Smut.</title>
        <authorList>
            <person name="Kumagai T."/>
            <person name="Ishii T."/>
            <person name="Terai G."/>
            <person name="Umemura M."/>
            <person name="Machida M."/>
            <person name="Asai K."/>
        </authorList>
    </citation>
    <scope>NUCLEOTIDE SEQUENCE [LARGE SCALE GENOMIC DNA]</scope>
    <source>
        <strain evidence="13">IPU010</strain>
    </source>
</reference>
<dbReference type="PANTHER" id="PTHR13759">
    <property type="entry name" value="TWINFILIN"/>
    <property type="match status" value="1"/>
</dbReference>
<dbReference type="InterPro" id="IPR002108">
    <property type="entry name" value="ADF-H"/>
</dbReference>
<evidence type="ECO:0000256" key="9">
    <source>
        <dbReference type="ARBA" id="ARBA00056419"/>
    </source>
</evidence>
<evidence type="ECO:0000256" key="7">
    <source>
        <dbReference type="ARBA" id="ARBA00023212"/>
    </source>
</evidence>
<dbReference type="GO" id="GO:0003785">
    <property type="term" value="F:actin monomer binding"/>
    <property type="evidence" value="ECO:0007669"/>
    <property type="project" value="TreeGrafter"/>
</dbReference>
<dbReference type="AlphaFoldDB" id="A0A063C573"/>
<dbReference type="HOGENOM" id="CLU_031995_0_1_1"/>
<dbReference type="InterPro" id="IPR029006">
    <property type="entry name" value="ADF-H/Gelsolin-like_dom_sf"/>
</dbReference>
<keyword evidence="6" id="KW-0009">Actin-binding</keyword>
<dbReference type="SMART" id="SM00102">
    <property type="entry name" value="ADF"/>
    <property type="match status" value="2"/>
</dbReference>
<dbReference type="Proteomes" id="UP000027002">
    <property type="component" value="Chromosome 3"/>
</dbReference>
<dbReference type="GeneID" id="66064243"/>
<reference evidence="16" key="2">
    <citation type="journal article" date="2016" name="Genome Announc.">
        <title>Genome sequence of Ustilaginoidea virens IPU010, a rice pathogenic fungus causing false smut.</title>
        <authorList>
            <person name="Kumagai T."/>
            <person name="Ishii T."/>
            <person name="Terai G."/>
            <person name="Umemura M."/>
            <person name="Machida M."/>
            <person name="Asai K."/>
        </authorList>
    </citation>
    <scope>NUCLEOTIDE SEQUENCE [LARGE SCALE GENOMIC DNA]</scope>
    <source>
        <strain evidence="16">IPU010</strain>
    </source>
</reference>
<evidence type="ECO:0000313" key="16">
    <source>
        <dbReference type="Proteomes" id="UP000054053"/>
    </source>
</evidence>
<proteinExistence type="inferred from homology"/>
<dbReference type="FunFam" id="3.40.20.10:FF:000007">
    <property type="entry name" value="Twinfilin-1 isoform 1"/>
    <property type="match status" value="1"/>
</dbReference>
<protein>
    <recommendedName>
        <fullName evidence="10">Twinfilin</fullName>
    </recommendedName>
</protein>
<keyword evidence="5" id="KW-0677">Repeat</keyword>
<dbReference type="FunFam" id="3.40.20.10:FF:000042">
    <property type="entry name" value="Actin depolymerizing protein"/>
    <property type="match status" value="1"/>
</dbReference>
<dbReference type="Gene3D" id="3.40.20.10">
    <property type="entry name" value="Severin"/>
    <property type="match status" value="2"/>
</dbReference>
<dbReference type="EMBL" id="CP072755">
    <property type="protein sequence ID" value="QUC19224.1"/>
    <property type="molecule type" value="Genomic_DNA"/>
</dbReference>
<dbReference type="InterPro" id="IPR028458">
    <property type="entry name" value="Twinfilin"/>
</dbReference>
<evidence type="ECO:0000256" key="5">
    <source>
        <dbReference type="ARBA" id="ARBA00022737"/>
    </source>
</evidence>
<gene>
    <name evidence="14" type="ORF">UV8b_03465</name>
    <name evidence="13" type="ORF">UVI_02024490</name>
</gene>
<evidence type="ECO:0000256" key="2">
    <source>
        <dbReference type="ARBA" id="ARBA00004544"/>
    </source>
</evidence>
<dbReference type="Proteomes" id="UP000054053">
    <property type="component" value="Unassembled WGS sequence"/>
</dbReference>
<evidence type="ECO:0000313" key="13">
    <source>
        <dbReference type="EMBL" id="GAO13087.1"/>
    </source>
</evidence>
<comment type="subcellular location">
    <subcellularLocation>
        <location evidence="2">Cytoplasm</location>
        <location evidence="2">Cell cortex</location>
    </subcellularLocation>
    <subcellularLocation>
        <location evidence="1">Cytoplasm</location>
        <location evidence="1">Cytoskeleton</location>
    </subcellularLocation>
</comment>
<comment type="similarity">
    <text evidence="3">Belongs to the actin-binding proteins ADF family. Twinfilin subfamily.</text>
</comment>
<feature type="domain" description="ADF-H" evidence="12">
    <location>
        <begin position="174"/>
        <end position="315"/>
    </location>
</feature>
<feature type="region of interest" description="Disordered" evidence="11">
    <location>
        <begin position="298"/>
        <end position="332"/>
    </location>
</feature>
<dbReference type="RefSeq" id="XP_042996897.1">
    <property type="nucleotide sequence ID" value="XM_043140963.1"/>
</dbReference>
<evidence type="ECO:0000256" key="6">
    <source>
        <dbReference type="ARBA" id="ARBA00023203"/>
    </source>
</evidence>
<keyword evidence="15" id="KW-1185">Reference proteome</keyword>
<accession>A0A063C573</accession>
<keyword evidence="4" id="KW-0963">Cytoplasm</keyword>
<sequence>MHSGISASEELQAAFNLLLASPSTFGLLVSIHKESLVPVASLPSKAPSFVDNLPILQTHLQPDVALYVLLRRYDDEPKFIAITYVPDAAPVRQKMLFASTRLALVRELGSENFREKLFVTLAQELTEGGFQKHDAHVKIAAPLTAEERTLGEVRRAEQEAGSGTGTREIHLSKGFAARVAEDATAALKELGRDGGRVVVMLKIDAGKESVELVPEAPRPRSIAELSKAISTAEPRFTFYRFAHSHGGAEQAPVLFFYTCPVTEGSRSIKNRMLYPLMKRAVLETAEKEAGLTVEKRFEVEEPGEITEQSVMDDLHPKTTTRSGFSRPKRPGR</sequence>
<dbReference type="EMBL" id="BBTG02000010">
    <property type="protein sequence ID" value="GAO13087.1"/>
    <property type="molecule type" value="Genomic_DNA"/>
</dbReference>
<dbReference type="GO" id="GO:0030042">
    <property type="term" value="P:actin filament depolymerization"/>
    <property type="evidence" value="ECO:0007669"/>
    <property type="project" value="TreeGrafter"/>
</dbReference>
<evidence type="ECO:0000259" key="12">
    <source>
        <dbReference type="PROSITE" id="PS51263"/>
    </source>
</evidence>
<dbReference type="STRING" id="1159556.A0A063C573"/>
<dbReference type="KEGG" id="uvi:66064243"/>
<dbReference type="Pfam" id="PF00241">
    <property type="entry name" value="Cofilin_ADF"/>
    <property type="match status" value="2"/>
</dbReference>
<dbReference type="SUPFAM" id="SSF55753">
    <property type="entry name" value="Actin depolymerizing proteins"/>
    <property type="match status" value="2"/>
</dbReference>
<evidence type="ECO:0000256" key="3">
    <source>
        <dbReference type="ARBA" id="ARBA00009557"/>
    </source>
</evidence>
<dbReference type="CDD" id="cd11284">
    <property type="entry name" value="ADF_Twf-C_like"/>
    <property type="match status" value="1"/>
</dbReference>
<dbReference type="PROSITE" id="PS51263">
    <property type="entry name" value="ADF_H"/>
    <property type="match status" value="2"/>
</dbReference>
<comment type="function">
    <text evidence="9">Actin-binding protein involved in motile and morphological processes. Inhibits actin polymerization, likely by sequestering G-actin.</text>
</comment>
<dbReference type="OrthoDB" id="10006997at2759"/>
<keyword evidence="7" id="KW-0206">Cytoskeleton</keyword>
<name>A0A063C573_USTVR</name>
<dbReference type="GO" id="GO:0051015">
    <property type="term" value="F:actin filament binding"/>
    <property type="evidence" value="ECO:0007669"/>
    <property type="project" value="TreeGrafter"/>
</dbReference>
<dbReference type="GO" id="GO:0051016">
    <property type="term" value="P:barbed-end actin filament capping"/>
    <property type="evidence" value="ECO:0007669"/>
    <property type="project" value="TreeGrafter"/>
</dbReference>
<evidence type="ECO:0000256" key="4">
    <source>
        <dbReference type="ARBA" id="ARBA00022490"/>
    </source>
</evidence>
<dbReference type="PANTHER" id="PTHR13759:SF1">
    <property type="entry name" value="TWINFILIN"/>
    <property type="match status" value="1"/>
</dbReference>
<evidence type="ECO:0000313" key="15">
    <source>
        <dbReference type="Proteomes" id="UP000027002"/>
    </source>
</evidence>
<reference evidence="14" key="3">
    <citation type="submission" date="2020-03" db="EMBL/GenBank/DDBJ databases">
        <title>A mixture of massive structural variations and highly conserved coding sequences in Ustilaginoidea virens genome.</title>
        <authorList>
            <person name="Zhang K."/>
            <person name="Zhao Z."/>
            <person name="Zhang Z."/>
            <person name="Li Y."/>
            <person name="Hsiang T."/>
            <person name="Sun W."/>
        </authorList>
    </citation>
    <scope>NUCLEOTIDE SEQUENCE</scope>
    <source>
        <strain evidence="14">UV-8b</strain>
    </source>
</reference>
<feature type="domain" description="ADF-H" evidence="12">
    <location>
        <begin position="3"/>
        <end position="135"/>
    </location>
</feature>